<feature type="transmembrane region" description="Helical" evidence="4">
    <location>
        <begin position="393"/>
        <end position="414"/>
    </location>
</feature>
<dbReference type="InterPro" id="IPR029044">
    <property type="entry name" value="Nucleotide-diphossugar_trans"/>
</dbReference>
<accession>A0A1M6BKW8</accession>
<keyword evidence="2" id="KW-0328">Glycosyltransferase</keyword>
<dbReference type="EMBL" id="FQZH01000001">
    <property type="protein sequence ID" value="SHI49365.1"/>
    <property type="molecule type" value="Genomic_DNA"/>
</dbReference>
<proteinExistence type="inferred from homology"/>
<evidence type="ECO:0000256" key="4">
    <source>
        <dbReference type="SAM" id="Phobius"/>
    </source>
</evidence>
<dbReference type="Gene3D" id="3.90.550.10">
    <property type="entry name" value="Spore Coat Polysaccharide Biosynthesis Protein SpsA, Chain A"/>
    <property type="match status" value="1"/>
</dbReference>
<comment type="similarity">
    <text evidence="1">Belongs to the glycosyltransferase 2 family.</text>
</comment>
<keyword evidence="3" id="KW-0808">Transferase</keyword>
<evidence type="ECO:0000256" key="2">
    <source>
        <dbReference type="ARBA" id="ARBA00022676"/>
    </source>
</evidence>
<dbReference type="PANTHER" id="PTHR43630:SF1">
    <property type="entry name" value="POLY-BETA-1,6-N-ACETYL-D-GLUCOSAMINE SYNTHASE"/>
    <property type="match status" value="1"/>
</dbReference>
<sequence>MTGNFNIDFGIEIFNYFILFFAISVMASYVVLAMISAYGLKKYLKHNRYVNYDSLLVLQDAPKVSLLAPAYNEGRTIEENVKSLLGIKYNNFEVIVINDGSKDNSIEVLVKAFDLVVSNAVYKAEIPTKNVRAIYKSTNPVYSNLVVIDKENGRKADALNTGINFATNPYVVCIDVDCIMDKDVLLKLAKPFLEYSDKRIIATGGVVRIANSCEIKSGKLVRVFAPENYLARIQVLEYLRAFILGRMAWSHMDGLLLISGAFGMFDREIVIAAGGYNPKTVGEDMELVVRMRRYMIETKQEYRIQYIPDPLCWTEAPESFQILRKQRSRWTRGTIETLWIHRKMLFNPKYKILGMLSFPYWFLYEFLAPIIEATGLLITFLFAYLGILKWSFFIWLILFVYSFAVMFSFMALYAEESTFKRYQTYTDLFKLVGVALIEPIYFHPFTVYAALRGNYEKLKGSHGWGEMTRKGFAKTS</sequence>
<evidence type="ECO:0000313" key="5">
    <source>
        <dbReference type="EMBL" id="SHI49365.1"/>
    </source>
</evidence>
<reference evidence="5 6" key="1">
    <citation type="submission" date="2016-11" db="EMBL/GenBank/DDBJ databases">
        <authorList>
            <person name="Jaros S."/>
            <person name="Januszkiewicz K."/>
            <person name="Wedrychowicz H."/>
        </authorList>
    </citation>
    <scope>NUCLEOTIDE SEQUENCE [LARGE SCALE GENOMIC DNA]</scope>
    <source>
        <strain evidence="5 6">DSM 22807</strain>
    </source>
</reference>
<protein>
    <recommendedName>
        <fullName evidence="7">Glycosyltransferase, catalytic subunit of cellulose synthase and poly-beta-1,6-N-acetylglucosamine synthase</fullName>
    </recommendedName>
</protein>
<dbReference type="RefSeq" id="WP_072780413.1">
    <property type="nucleotide sequence ID" value="NZ_CP045292.1"/>
</dbReference>
<keyword evidence="4" id="KW-0812">Transmembrane</keyword>
<name>A0A1M6BKW8_9FLAO</name>
<feature type="transmembrane region" description="Helical" evidence="4">
    <location>
        <begin position="361"/>
        <end position="387"/>
    </location>
</feature>
<dbReference type="OrthoDB" id="9766299at2"/>
<evidence type="ECO:0000256" key="3">
    <source>
        <dbReference type="ARBA" id="ARBA00022679"/>
    </source>
</evidence>
<keyword evidence="6" id="KW-1185">Reference proteome</keyword>
<dbReference type="Proteomes" id="UP000184232">
    <property type="component" value="Unassembled WGS sequence"/>
</dbReference>
<evidence type="ECO:0000313" key="6">
    <source>
        <dbReference type="Proteomes" id="UP000184232"/>
    </source>
</evidence>
<dbReference type="CDD" id="cd06423">
    <property type="entry name" value="CESA_like"/>
    <property type="match status" value="1"/>
</dbReference>
<dbReference type="GO" id="GO:0016757">
    <property type="term" value="F:glycosyltransferase activity"/>
    <property type="evidence" value="ECO:0007669"/>
    <property type="project" value="UniProtKB-KW"/>
</dbReference>
<dbReference type="AlphaFoldDB" id="A0A1M6BKW8"/>
<dbReference type="PANTHER" id="PTHR43630">
    <property type="entry name" value="POLY-BETA-1,6-N-ACETYL-D-GLUCOSAMINE SYNTHASE"/>
    <property type="match status" value="1"/>
</dbReference>
<evidence type="ECO:0008006" key="7">
    <source>
        <dbReference type="Google" id="ProtNLM"/>
    </source>
</evidence>
<dbReference type="STRING" id="683124.SAMN05444337_0138"/>
<gene>
    <name evidence="5" type="ORF">SAMN05444337_0138</name>
</gene>
<feature type="transmembrane region" description="Helical" evidence="4">
    <location>
        <begin position="13"/>
        <end position="40"/>
    </location>
</feature>
<dbReference type="SUPFAM" id="SSF53448">
    <property type="entry name" value="Nucleotide-diphospho-sugar transferases"/>
    <property type="match status" value="1"/>
</dbReference>
<keyword evidence="4" id="KW-0472">Membrane</keyword>
<dbReference type="Pfam" id="PF13641">
    <property type="entry name" value="Glyco_tranf_2_3"/>
    <property type="match status" value="1"/>
</dbReference>
<keyword evidence="4" id="KW-1133">Transmembrane helix</keyword>
<evidence type="ECO:0000256" key="1">
    <source>
        <dbReference type="ARBA" id="ARBA00006739"/>
    </source>
</evidence>
<organism evidence="5 6">
    <name type="scientific">Flavobacterium haoranii</name>
    <dbReference type="NCBI Taxonomy" id="683124"/>
    <lineage>
        <taxon>Bacteria</taxon>
        <taxon>Pseudomonadati</taxon>
        <taxon>Bacteroidota</taxon>
        <taxon>Flavobacteriia</taxon>
        <taxon>Flavobacteriales</taxon>
        <taxon>Flavobacteriaceae</taxon>
        <taxon>Flavobacterium</taxon>
    </lineage>
</organism>